<dbReference type="RefSeq" id="WP_323579123.1">
    <property type="nucleotide sequence ID" value="NZ_JAYGJQ010000004.1"/>
</dbReference>
<gene>
    <name evidence="1" type="ORF">SHI21_20490</name>
</gene>
<organism evidence="1 2">
    <name type="scientific">Bacteriovorax antarcticus</name>
    <dbReference type="NCBI Taxonomy" id="3088717"/>
    <lineage>
        <taxon>Bacteria</taxon>
        <taxon>Pseudomonadati</taxon>
        <taxon>Bdellovibrionota</taxon>
        <taxon>Bacteriovoracia</taxon>
        <taxon>Bacteriovoracales</taxon>
        <taxon>Bacteriovoracaceae</taxon>
        <taxon>Bacteriovorax</taxon>
    </lineage>
</organism>
<evidence type="ECO:0000313" key="2">
    <source>
        <dbReference type="Proteomes" id="UP001302274"/>
    </source>
</evidence>
<proteinExistence type="predicted"/>
<protein>
    <recommendedName>
        <fullName evidence="3">SGNH/GDSL hydrolase family protein</fullName>
    </recommendedName>
</protein>
<dbReference type="EMBL" id="JAYGJQ010000004">
    <property type="protein sequence ID" value="MEA9358628.1"/>
    <property type="molecule type" value="Genomic_DNA"/>
</dbReference>
<dbReference type="Proteomes" id="UP001302274">
    <property type="component" value="Unassembled WGS sequence"/>
</dbReference>
<evidence type="ECO:0008006" key="3">
    <source>
        <dbReference type="Google" id="ProtNLM"/>
    </source>
</evidence>
<accession>A0ABU5W1Y0</accession>
<evidence type="ECO:0000313" key="1">
    <source>
        <dbReference type="EMBL" id="MEA9358628.1"/>
    </source>
</evidence>
<keyword evidence="2" id="KW-1185">Reference proteome</keyword>
<comment type="caution">
    <text evidence="1">The sequence shown here is derived from an EMBL/GenBank/DDBJ whole genome shotgun (WGS) entry which is preliminary data.</text>
</comment>
<reference evidence="1 2" key="1">
    <citation type="submission" date="2023-11" db="EMBL/GenBank/DDBJ databases">
        <title>A Novel Polar Bacteriovorax (B. antarcticus) Isolated from the Biocrust in Antarctica.</title>
        <authorList>
            <person name="Mun W."/>
            <person name="Choi S.Y."/>
            <person name="Mitchell R.J."/>
        </authorList>
    </citation>
    <scope>NUCLEOTIDE SEQUENCE [LARGE SCALE GENOMIC DNA]</scope>
    <source>
        <strain evidence="1 2">PP10</strain>
    </source>
</reference>
<sequence>MLKKLLIILLLGIGSLSAYLYWDYSGKRTVITPYPYAFLNSFNKKYEETHANEIKEAEFAKILIVGDRMGRTLDPYLQNLQDQFKDSFKTPPTIFNWSAENESLFRTIRKLKRLKKLPPIIIYFGASSELTEQRFDVRDKKSIYKNFKTFDDERLISLIITFPWMSKVLYNNVRYQDLGDYKEYKSFLAASQKLEEKEIAFKLFEYEMNEFINLVKDKKSNLVLMTTPVNLEIEPREVCAHATNTDVIGIQQEIEAELKDGSYKSALPKTVELAAATPSNARSFYLLGKAALGSGDIKLARESLLKASVFDCANWRGNAVYNAIMKAQAKKGQVHVIDFEQYMTSQLSNDGLFFDEIVPQNMFYQNMTKELGDIIKKILSVNE</sequence>
<name>A0ABU5W1Y0_9BACT</name>